<reference evidence="1 2" key="1">
    <citation type="journal article" date="2020" name="Nat. Food">
        <title>A phased Vanilla planifolia genome enables genetic improvement of flavour and production.</title>
        <authorList>
            <person name="Hasing T."/>
            <person name="Tang H."/>
            <person name="Brym M."/>
            <person name="Khazi F."/>
            <person name="Huang T."/>
            <person name="Chambers A.H."/>
        </authorList>
    </citation>
    <scope>NUCLEOTIDE SEQUENCE [LARGE SCALE GENOMIC DNA]</scope>
    <source>
        <tissue evidence="1">Leaf</tissue>
    </source>
</reference>
<evidence type="ECO:0000313" key="2">
    <source>
        <dbReference type="Proteomes" id="UP000636800"/>
    </source>
</evidence>
<protein>
    <submittedName>
        <fullName evidence="1">Uncharacterized protein</fullName>
    </submittedName>
</protein>
<keyword evidence="2" id="KW-1185">Reference proteome</keyword>
<proteinExistence type="predicted"/>
<evidence type="ECO:0000313" key="1">
    <source>
        <dbReference type="EMBL" id="KAG0476983.1"/>
    </source>
</evidence>
<name>A0A835QSE7_VANPL</name>
<organism evidence="1 2">
    <name type="scientific">Vanilla planifolia</name>
    <name type="common">Vanilla</name>
    <dbReference type="NCBI Taxonomy" id="51239"/>
    <lineage>
        <taxon>Eukaryota</taxon>
        <taxon>Viridiplantae</taxon>
        <taxon>Streptophyta</taxon>
        <taxon>Embryophyta</taxon>
        <taxon>Tracheophyta</taxon>
        <taxon>Spermatophyta</taxon>
        <taxon>Magnoliopsida</taxon>
        <taxon>Liliopsida</taxon>
        <taxon>Asparagales</taxon>
        <taxon>Orchidaceae</taxon>
        <taxon>Vanilloideae</taxon>
        <taxon>Vanilleae</taxon>
        <taxon>Vanilla</taxon>
    </lineage>
</organism>
<dbReference type="OrthoDB" id="1875751at2759"/>
<dbReference type="Proteomes" id="UP000636800">
    <property type="component" value="Chromosome 6"/>
</dbReference>
<gene>
    <name evidence="1" type="ORF">HPP92_013824</name>
</gene>
<comment type="caution">
    <text evidence="1">The sequence shown here is derived from an EMBL/GenBank/DDBJ whole genome shotgun (WGS) entry which is preliminary data.</text>
</comment>
<accession>A0A835QSE7</accession>
<dbReference type="AlphaFoldDB" id="A0A835QSE7"/>
<sequence length="123" mass="13666">MKRRDLVFYMEEDRRRGGKTGSEAQTIFCACSIAFWDDGLKLALVILGIMVISCCQIEASNVETLGCDGKLLELCWKDTPWRCHGSKMLMDMANDVSLRGYYGGVVIAKMLDGFKGGRGDDIV</sequence>
<dbReference type="EMBL" id="JADCNL010000006">
    <property type="protein sequence ID" value="KAG0476983.1"/>
    <property type="molecule type" value="Genomic_DNA"/>
</dbReference>